<organism evidence="4 5">
    <name type="scientific">Panagrolaimus superbus</name>
    <dbReference type="NCBI Taxonomy" id="310955"/>
    <lineage>
        <taxon>Eukaryota</taxon>
        <taxon>Metazoa</taxon>
        <taxon>Ecdysozoa</taxon>
        <taxon>Nematoda</taxon>
        <taxon>Chromadorea</taxon>
        <taxon>Rhabditida</taxon>
        <taxon>Tylenchina</taxon>
        <taxon>Panagrolaimomorpha</taxon>
        <taxon>Panagrolaimoidea</taxon>
        <taxon>Panagrolaimidae</taxon>
        <taxon>Panagrolaimus</taxon>
    </lineage>
</organism>
<evidence type="ECO:0000256" key="1">
    <source>
        <dbReference type="SAM" id="Coils"/>
    </source>
</evidence>
<dbReference type="CDD" id="cd00882">
    <property type="entry name" value="Ras_like_GTPase"/>
    <property type="match status" value="1"/>
</dbReference>
<dbReference type="Gene3D" id="3.40.50.300">
    <property type="entry name" value="P-loop containing nucleotide triphosphate hydrolases"/>
    <property type="match status" value="1"/>
</dbReference>
<dbReference type="WBParaSite" id="PSU_v2.g10602.t1">
    <property type="protein sequence ID" value="PSU_v2.g10602.t1"/>
    <property type="gene ID" value="PSU_v2.g10602"/>
</dbReference>
<dbReference type="InterPro" id="IPR058519">
    <property type="entry name" value="DUF8206"/>
</dbReference>
<dbReference type="PANTHER" id="PTHR32046">
    <property type="entry name" value="G DOMAIN-CONTAINING PROTEIN"/>
    <property type="match status" value="1"/>
</dbReference>
<dbReference type="AlphaFoldDB" id="A0A914XVP9"/>
<dbReference type="Proteomes" id="UP000887577">
    <property type="component" value="Unplaced"/>
</dbReference>
<evidence type="ECO:0000313" key="4">
    <source>
        <dbReference type="Proteomes" id="UP000887577"/>
    </source>
</evidence>
<evidence type="ECO:0000259" key="3">
    <source>
        <dbReference type="Pfam" id="PF26633"/>
    </source>
</evidence>
<accession>A0A914XVP9</accession>
<keyword evidence="1" id="KW-0175">Coiled coil</keyword>
<keyword evidence="4" id="KW-1185">Reference proteome</keyword>
<feature type="domain" description="DUF8206" evidence="3">
    <location>
        <begin position="278"/>
        <end position="356"/>
    </location>
</feature>
<sequence>MKVNHKIMKPTIGKDDENEGKYLPGESCTQEPKVYRYVTDLYTFNLIDTPGIGDTRGIQYDIENMKMVIECLSLSDEVHGICLLLKPDSHRFVPPLRYCLEELLANLHQSSIPNISVVFTNAGSTLYGYGNTLNILKTFVKEVQERSQNVIPLESKNIFCVDNEAIGVIYGHYKGETFKDEVIVSSTYSWNHSVKETHRIFDYFTSLTPHSTNATKATNQIRQVLWELYTILTDLNDKITQNKKILDEQTQQLKDLEEHLAARQNVNYQGVEVQNTRLSNPTTVCCGAKCTEQIKSPNSCVLQTFYKQSCCLSCHLRNVNENQIGHANLRQCTIFDQNANCKSCGCSWQSHMHFWYSQKKIETQFSHPANQEEINRLKLQIAAKPNYMQQLKTTIYNFEQSYKSVQSLCRPFYEFLSQNSIITVNTAFEEYLKRESEVAQNSSKHEKVKLESLEKLRLIHQEQQFLIASLKGADTSTDQKISLLNYVEKIKSLEKIGSQIFDSQNYQRLFKRHMYKLVRCSTTNKLSDTRNQLSEGSPSEHRRR</sequence>
<dbReference type="SUPFAM" id="SSF52540">
    <property type="entry name" value="P-loop containing nucleoside triphosphate hydrolases"/>
    <property type="match status" value="1"/>
</dbReference>
<dbReference type="Pfam" id="PF26633">
    <property type="entry name" value="DUF8206"/>
    <property type="match status" value="1"/>
</dbReference>
<feature type="coiled-coil region" evidence="1">
    <location>
        <begin position="239"/>
        <end position="266"/>
    </location>
</feature>
<name>A0A914XVP9_9BILA</name>
<protein>
    <submittedName>
        <fullName evidence="5">G domain-containing protein</fullName>
    </submittedName>
</protein>
<proteinExistence type="predicted"/>
<feature type="region of interest" description="Disordered" evidence="2">
    <location>
        <begin position="1"/>
        <end position="20"/>
    </location>
</feature>
<reference evidence="5" key="1">
    <citation type="submission" date="2022-11" db="UniProtKB">
        <authorList>
            <consortium name="WormBaseParasite"/>
        </authorList>
    </citation>
    <scope>IDENTIFICATION</scope>
</reference>
<dbReference type="InterPro" id="IPR027417">
    <property type="entry name" value="P-loop_NTPase"/>
</dbReference>
<evidence type="ECO:0000256" key="2">
    <source>
        <dbReference type="SAM" id="MobiDB-lite"/>
    </source>
</evidence>
<evidence type="ECO:0000313" key="5">
    <source>
        <dbReference type="WBParaSite" id="PSU_v2.g10602.t1"/>
    </source>
</evidence>
<dbReference type="PANTHER" id="PTHR32046:SF11">
    <property type="entry name" value="IMMUNE-ASSOCIATED NUCLEOTIDE-BINDING PROTEIN 10-LIKE"/>
    <property type="match status" value="1"/>
</dbReference>